<evidence type="ECO:0000256" key="12">
    <source>
        <dbReference type="ARBA" id="ARBA00043932"/>
    </source>
</evidence>
<evidence type="ECO:0000256" key="6">
    <source>
        <dbReference type="ARBA" id="ARBA00022619"/>
    </source>
</evidence>
<keyword evidence="11 14" id="KW-0342">GTP-binding</keyword>
<keyword evidence="9 14" id="KW-0378">Hydrolase</keyword>
<sequence length="439" mass="48287">MIEASHPLATDDLWLSVPAAVRRLQAGQMVLLCDDETREHEADLCLAAQFATAERINFMLQQARGLLCVALAGERLDALAIPLAERAHAPLQDTAFTASVDARRGTTTGVSAHDRALTARLLVDPTAQPEDFARPGHLFPLRAHPAGTLGRRGHTEAAVDLMRLAGLEPGAVICEVLDEQGEPARGPTLWHFARRHGLGLLTVEAIARFRREQRVMLVNETRLPLPEGDFRLRHYRDTRQARDYLALVLGELDNKDRPPLVRLHSACTTGEIFGSQRCDCQAQLKQALALIGHEGRGLLLYLPQEGRGIGLAGKLHAYRLQDSGYDTVEANERLGYPADARSYDEAVAILAELGLRRLRLLTNNPAKLQALQAAGLQVERIPLEITAGDDNRAYLEVRRRRLGHLLTASPGSSPAEAVKYIDQSSRRTEEVPHVGSCQH</sequence>
<evidence type="ECO:0000256" key="11">
    <source>
        <dbReference type="ARBA" id="ARBA00023134"/>
    </source>
</evidence>
<dbReference type="GO" id="GO:0008270">
    <property type="term" value="F:zinc ion binding"/>
    <property type="evidence" value="ECO:0007669"/>
    <property type="project" value="UniProtKB-UniRule"/>
</dbReference>
<feature type="binding site" evidence="14">
    <location>
        <position position="327"/>
    </location>
    <ligand>
        <name>GTP</name>
        <dbReference type="ChEBI" id="CHEBI:37565"/>
    </ligand>
</feature>
<dbReference type="FunFam" id="3.40.50.10990:FF:000001">
    <property type="entry name" value="Riboflavin biosynthesis protein RibBA"/>
    <property type="match status" value="1"/>
</dbReference>
<proteinExistence type="inferred from homology"/>
<dbReference type="NCBIfam" id="NF001591">
    <property type="entry name" value="PRK00393.1"/>
    <property type="match status" value="1"/>
</dbReference>
<evidence type="ECO:0000256" key="14">
    <source>
        <dbReference type="HAMAP-Rule" id="MF_00179"/>
    </source>
</evidence>
<evidence type="ECO:0000256" key="1">
    <source>
        <dbReference type="ARBA" id="ARBA00000141"/>
    </source>
</evidence>
<dbReference type="InterPro" id="IPR036144">
    <property type="entry name" value="RibA-like_sf"/>
</dbReference>
<evidence type="ECO:0000256" key="9">
    <source>
        <dbReference type="ARBA" id="ARBA00022801"/>
    </source>
</evidence>
<feature type="binding site" evidence="14">
    <location>
        <position position="367"/>
    </location>
    <ligand>
        <name>GTP</name>
        <dbReference type="ChEBI" id="CHEBI:37565"/>
    </ligand>
</feature>
<feature type="active site" description="Nucleophile" evidence="14">
    <location>
        <position position="341"/>
    </location>
</feature>
<keyword evidence="7 14" id="KW-0479">Metal-binding</keyword>
<dbReference type="Gene3D" id="3.40.50.10990">
    <property type="entry name" value="GTP cyclohydrolase II"/>
    <property type="match status" value="1"/>
</dbReference>
<dbReference type="GO" id="GO:0005829">
    <property type="term" value="C:cytosol"/>
    <property type="evidence" value="ECO:0007669"/>
    <property type="project" value="TreeGrafter"/>
</dbReference>
<dbReference type="Gene3D" id="3.90.870.10">
    <property type="entry name" value="DHBP synthase"/>
    <property type="match status" value="1"/>
</dbReference>
<evidence type="ECO:0000256" key="13">
    <source>
        <dbReference type="ARBA" id="ARBA00049295"/>
    </source>
</evidence>
<dbReference type="InterPro" id="IPR032677">
    <property type="entry name" value="GTP_cyclohydro_II"/>
</dbReference>
<feature type="binding site" evidence="14">
    <location>
        <begin position="305"/>
        <end position="307"/>
    </location>
    <ligand>
        <name>GTP</name>
        <dbReference type="ChEBI" id="CHEBI:37565"/>
    </ligand>
</feature>
<dbReference type="NCBIfam" id="TIGR00506">
    <property type="entry name" value="ribB"/>
    <property type="match status" value="1"/>
</dbReference>
<feature type="domain" description="GTP cyclohydrolase II" evidence="15">
    <location>
        <begin position="220"/>
        <end position="379"/>
    </location>
</feature>
<dbReference type="InterPro" id="IPR000422">
    <property type="entry name" value="DHBP_synthase_RibB"/>
</dbReference>
<evidence type="ECO:0000256" key="3">
    <source>
        <dbReference type="ARBA" id="ARBA00004853"/>
    </source>
</evidence>
<keyword evidence="6 14" id="KW-0686">Riboflavin biosynthesis</keyword>
<reference evidence="16" key="1">
    <citation type="submission" date="2018-12" db="EMBL/GenBank/DDBJ databases">
        <title>Novel natural products biosynthetic potential of the class Ktedonobacteria.</title>
        <authorList>
            <person name="Zheng Y."/>
            <person name="Saitou A."/>
            <person name="Wang C.M."/>
            <person name="Toyoda A."/>
            <person name="Minakuchi Y."/>
            <person name="Sekiguchi Y."/>
            <person name="Ueda K."/>
            <person name="Takano H."/>
            <person name="Sakai Y."/>
            <person name="Yokota A."/>
            <person name="Yabe S."/>
        </authorList>
    </citation>
    <scope>NUCLEOTIDE SEQUENCE</scope>
    <source>
        <strain evidence="16">A3-2</strain>
    </source>
</reference>
<evidence type="ECO:0000313" key="16">
    <source>
        <dbReference type="EMBL" id="BBH93243.1"/>
    </source>
</evidence>
<dbReference type="UniPathway" id="UPA00275">
    <property type="reaction ID" value="UER00399"/>
</dbReference>
<dbReference type="InterPro" id="IPR000926">
    <property type="entry name" value="RibA"/>
</dbReference>
<dbReference type="InterPro" id="IPR017945">
    <property type="entry name" value="DHBP_synth_RibB-like_a/b_dom"/>
</dbReference>
<dbReference type="CDD" id="cd00641">
    <property type="entry name" value="GTP_cyclohydro2"/>
    <property type="match status" value="1"/>
</dbReference>
<feature type="binding site" evidence="14">
    <location>
        <position position="278"/>
    </location>
    <ligand>
        <name>Zn(2+)</name>
        <dbReference type="ChEBI" id="CHEBI:29105"/>
        <note>catalytic</note>
    </ligand>
</feature>
<dbReference type="Pfam" id="PF00925">
    <property type="entry name" value="GTP_cyclohydro2"/>
    <property type="match status" value="1"/>
</dbReference>
<name>A0A455SXT7_9CHLR</name>
<organism evidence="16">
    <name type="scientific">Thermogemmatispora argillosa</name>
    <dbReference type="NCBI Taxonomy" id="2045280"/>
    <lineage>
        <taxon>Bacteria</taxon>
        <taxon>Bacillati</taxon>
        <taxon>Chloroflexota</taxon>
        <taxon>Ktedonobacteria</taxon>
        <taxon>Thermogemmatisporales</taxon>
        <taxon>Thermogemmatisporaceae</taxon>
        <taxon>Thermogemmatispora</taxon>
    </lineage>
</organism>
<dbReference type="Pfam" id="PF00926">
    <property type="entry name" value="DHBP_synthase"/>
    <property type="match status" value="1"/>
</dbReference>
<evidence type="ECO:0000259" key="15">
    <source>
        <dbReference type="Pfam" id="PF00925"/>
    </source>
</evidence>
<evidence type="ECO:0000256" key="10">
    <source>
        <dbReference type="ARBA" id="ARBA00022833"/>
    </source>
</evidence>
<evidence type="ECO:0000256" key="5">
    <source>
        <dbReference type="ARBA" id="ARBA00005520"/>
    </source>
</evidence>
<comment type="catalytic activity">
    <reaction evidence="1">
        <text>D-ribulose 5-phosphate = (2S)-2-hydroxy-3-oxobutyl phosphate + formate + H(+)</text>
        <dbReference type="Rhea" id="RHEA:18457"/>
        <dbReference type="ChEBI" id="CHEBI:15378"/>
        <dbReference type="ChEBI" id="CHEBI:15740"/>
        <dbReference type="ChEBI" id="CHEBI:58121"/>
        <dbReference type="ChEBI" id="CHEBI:58830"/>
        <dbReference type="EC" id="4.1.99.12"/>
    </reaction>
</comment>
<feature type="binding site" evidence="14">
    <location>
        <position position="280"/>
    </location>
    <ligand>
        <name>Zn(2+)</name>
        <dbReference type="ChEBI" id="CHEBI:29105"/>
        <note>catalytic</note>
    </ligand>
</feature>
<accession>A0A455SXT7</accession>
<dbReference type="EC" id="3.5.4.25" evidence="14"/>
<dbReference type="GO" id="GO:0009231">
    <property type="term" value="P:riboflavin biosynthetic process"/>
    <property type="evidence" value="ECO:0007669"/>
    <property type="project" value="UniProtKB-UniRule"/>
</dbReference>
<dbReference type="SUPFAM" id="SSF142695">
    <property type="entry name" value="RibA-like"/>
    <property type="match status" value="1"/>
</dbReference>
<comment type="catalytic activity">
    <reaction evidence="13 14">
        <text>GTP + 4 H2O = 2,5-diamino-6-hydroxy-4-(5-phosphoribosylamino)-pyrimidine + formate + 2 phosphate + 3 H(+)</text>
        <dbReference type="Rhea" id="RHEA:23704"/>
        <dbReference type="ChEBI" id="CHEBI:15377"/>
        <dbReference type="ChEBI" id="CHEBI:15378"/>
        <dbReference type="ChEBI" id="CHEBI:15740"/>
        <dbReference type="ChEBI" id="CHEBI:37565"/>
        <dbReference type="ChEBI" id="CHEBI:43474"/>
        <dbReference type="ChEBI" id="CHEBI:58614"/>
        <dbReference type="EC" id="3.5.4.25"/>
    </reaction>
</comment>
<evidence type="ECO:0000256" key="2">
    <source>
        <dbReference type="ARBA" id="ARBA00002284"/>
    </source>
</evidence>
<comment type="similarity">
    <text evidence="14">Belongs to the GTP cyclohydrolase II family.</text>
</comment>
<dbReference type="GO" id="GO:0005525">
    <property type="term" value="F:GTP binding"/>
    <property type="evidence" value="ECO:0007669"/>
    <property type="project" value="UniProtKB-KW"/>
</dbReference>
<feature type="binding site" evidence="14">
    <location>
        <position position="362"/>
    </location>
    <ligand>
        <name>GTP</name>
        <dbReference type="ChEBI" id="CHEBI:37565"/>
    </ligand>
</feature>
<feature type="binding site" evidence="14">
    <location>
        <position position="267"/>
    </location>
    <ligand>
        <name>Zn(2+)</name>
        <dbReference type="ChEBI" id="CHEBI:29105"/>
        <note>catalytic</note>
    </ligand>
</feature>
<dbReference type="SUPFAM" id="SSF55821">
    <property type="entry name" value="YrdC/RibB"/>
    <property type="match status" value="1"/>
</dbReference>
<evidence type="ECO:0000256" key="8">
    <source>
        <dbReference type="ARBA" id="ARBA00022741"/>
    </source>
</evidence>
<dbReference type="PANTHER" id="PTHR21327">
    <property type="entry name" value="GTP CYCLOHYDROLASE II-RELATED"/>
    <property type="match status" value="1"/>
</dbReference>
<dbReference type="NCBIfam" id="TIGR00505">
    <property type="entry name" value="ribA"/>
    <property type="match status" value="1"/>
</dbReference>
<feature type="binding site" evidence="14">
    <location>
        <position position="283"/>
    </location>
    <ligand>
        <name>GTP</name>
        <dbReference type="ChEBI" id="CHEBI:37565"/>
    </ligand>
</feature>
<feature type="active site" description="Proton acceptor" evidence="14">
    <location>
        <position position="339"/>
    </location>
</feature>
<dbReference type="PIRSF" id="PIRSF001259">
    <property type="entry name" value="RibA"/>
    <property type="match status" value="1"/>
</dbReference>
<comment type="similarity">
    <text evidence="5">In the N-terminal section; belongs to the DHBP synthase family.</text>
</comment>
<dbReference type="GO" id="GO:0008686">
    <property type="term" value="F:3,4-dihydroxy-2-butanone-4-phosphate synthase activity"/>
    <property type="evidence" value="ECO:0007669"/>
    <property type="project" value="UniProtKB-EC"/>
</dbReference>
<comment type="function">
    <text evidence="12 14">Catalyzes the conversion of GTP to 2,5-diamino-6-ribosylamino-4(3H)-pyrimidinone 5'-phosphate (DARP), formate and pyrophosphate.</text>
</comment>
<dbReference type="HAMAP" id="MF_00179">
    <property type="entry name" value="RibA"/>
    <property type="match status" value="1"/>
</dbReference>
<comment type="pathway">
    <text evidence="4">Cofactor biosynthesis; riboflavin biosynthesis; 2-hydroxy-3-oxobutyl phosphate from D-ribulose 5-phosphate: step 1/1.</text>
</comment>
<protein>
    <recommendedName>
        <fullName evidence="14">GTP cyclohydrolase-2</fullName>
        <ecNumber evidence="14">3.5.4.25</ecNumber>
    </recommendedName>
    <alternativeName>
        <fullName evidence="14">GTP cyclohydrolase II</fullName>
    </alternativeName>
</protein>
<feature type="binding site" evidence="14">
    <location>
        <begin position="262"/>
        <end position="266"/>
    </location>
    <ligand>
        <name>GTP</name>
        <dbReference type="ChEBI" id="CHEBI:37565"/>
    </ligand>
</feature>
<comment type="cofactor">
    <cofactor evidence="14">
        <name>Zn(2+)</name>
        <dbReference type="ChEBI" id="CHEBI:29105"/>
    </cofactor>
    <text evidence="14">Binds 1 zinc ion per subunit.</text>
</comment>
<gene>
    <name evidence="16" type="primary">ribBA</name>
    <name evidence="14" type="synonym">ribA</name>
    <name evidence="16" type="ORF">KTA_14420</name>
</gene>
<dbReference type="PANTHER" id="PTHR21327:SF18">
    <property type="entry name" value="3,4-DIHYDROXY-2-BUTANONE 4-PHOSPHATE SYNTHASE"/>
    <property type="match status" value="1"/>
</dbReference>
<evidence type="ECO:0000256" key="7">
    <source>
        <dbReference type="ARBA" id="ARBA00022723"/>
    </source>
</evidence>
<comment type="pathway">
    <text evidence="3 14">Cofactor biosynthesis; riboflavin biosynthesis; 5-amino-6-(D-ribitylamino)uracil from GTP: step 1/4.</text>
</comment>
<keyword evidence="8 14" id="KW-0547">Nucleotide-binding</keyword>
<dbReference type="GO" id="GO:0003935">
    <property type="term" value="F:GTP cyclohydrolase II activity"/>
    <property type="evidence" value="ECO:0007669"/>
    <property type="project" value="UniProtKB-UniRule"/>
</dbReference>
<comment type="function">
    <text evidence="2">Catalyzes the conversion of D-ribulose 5-phosphate to formate and 3,4-dihydroxy-2-butanone 4-phosphate.</text>
</comment>
<dbReference type="EMBL" id="AP019377">
    <property type="protein sequence ID" value="BBH93243.1"/>
    <property type="molecule type" value="Genomic_DNA"/>
</dbReference>
<keyword evidence="10 14" id="KW-0862">Zinc</keyword>
<dbReference type="AlphaFoldDB" id="A0A455SXT7"/>
<evidence type="ECO:0000256" key="4">
    <source>
        <dbReference type="ARBA" id="ARBA00004904"/>
    </source>
</evidence>